<dbReference type="EMBL" id="BMGZ01000004">
    <property type="protein sequence ID" value="GGI01122.1"/>
    <property type="molecule type" value="Genomic_DNA"/>
</dbReference>
<dbReference type="Proteomes" id="UP000818603">
    <property type="component" value="Unassembled WGS sequence"/>
</dbReference>
<keyword evidence="1" id="KW-0812">Transmembrane</keyword>
<organism evidence="2 4">
    <name type="scientific">Aquisalinus luteolus</name>
    <dbReference type="NCBI Taxonomy" id="1566827"/>
    <lineage>
        <taxon>Bacteria</taxon>
        <taxon>Pseudomonadati</taxon>
        <taxon>Pseudomonadota</taxon>
        <taxon>Alphaproteobacteria</taxon>
        <taxon>Parvularculales</taxon>
        <taxon>Parvularculaceae</taxon>
        <taxon>Aquisalinus</taxon>
    </lineage>
</organism>
<keyword evidence="1" id="KW-1133">Transmembrane helix</keyword>
<feature type="transmembrane region" description="Helical" evidence="1">
    <location>
        <begin position="147"/>
        <end position="168"/>
    </location>
</feature>
<dbReference type="Proteomes" id="UP000621856">
    <property type="component" value="Unassembled WGS sequence"/>
</dbReference>
<dbReference type="EMBL" id="VCJR02000004">
    <property type="protein sequence ID" value="NHK29325.1"/>
    <property type="molecule type" value="Genomic_DNA"/>
</dbReference>
<protein>
    <recommendedName>
        <fullName evidence="6">Yip1 domain-containing protein</fullName>
    </recommendedName>
</protein>
<evidence type="ECO:0008006" key="6">
    <source>
        <dbReference type="Google" id="ProtNLM"/>
    </source>
</evidence>
<feature type="transmembrane region" description="Helical" evidence="1">
    <location>
        <begin position="117"/>
        <end position="135"/>
    </location>
</feature>
<feature type="transmembrane region" description="Helical" evidence="1">
    <location>
        <begin position="93"/>
        <end position="111"/>
    </location>
</feature>
<dbReference type="RefSeq" id="WP_155142252.1">
    <property type="nucleotide sequence ID" value="NZ_BMGZ01000004.1"/>
</dbReference>
<keyword evidence="1" id="KW-0472">Membrane</keyword>
<gene>
    <name evidence="3" type="ORF">FF098_015515</name>
    <name evidence="2" type="ORF">GCM10011355_31020</name>
</gene>
<feature type="transmembrane region" description="Helical" evidence="1">
    <location>
        <begin position="20"/>
        <end position="41"/>
    </location>
</feature>
<evidence type="ECO:0000313" key="4">
    <source>
        <dbReference type="Proteomes" id="UP000621856"/>
    </source>
</evidence>
<reference evidence="2" key="1">
    <citation type="journal article" date="2014" name="Int. J. Syst. Evol. Microbiol.">
        <title>Complete genome sequence of Corynebacterium casei LMG S-19264T (=DSM 44701T), isolated from a smear-ripened cheese.</title>
        <authorList>
            <consortium name="US DOE Joint Genome Institute (JGI-PGF)"/>
            <person name="Walter F."/>
            <person name="Albersmeier A."/>
            <person name="Kalinowski J."/>
            <person name="Ruckert C."/>
        </authorList>
    </citation>
    <scope>NUCLEOTIDE SEQUENCE</scope>
    <source>
        <strain evidence="2">CGMCC 1.14984</strain>
    </source>
</reference>
<accession>A0A8J3A5M4</accession>
<evidence type="ECO:0000313" key="2">
    <source>
        <dbReference type="EMBL" id="GGI01122.1"/>
    </source>
</evidence>
<reference evidence="2" key="3">
    <citation type="submission" date="2020-09" db="EMBL/GenBank/DDBJ databases">
        <authorList>
            <person name="Sun Q."/>
            <person name="Zhou Y."/>
        </authorList>
    </citation>
    <scope>NUCLEOTIDE SEQUENCE</scope>
    <source>
        <strain evidence="2">CGMCC 1.14984</strain>
    </source>
</reference>
<evidence type="ECO:0000313" key="5">
    <source>
        <dbReference type="Proteomes" id="UP000818603"/>
    </source>
</evidence>
<evidence type="ECO:0000256" key="1">
    <source>
        <dbReference type="SAM" id="Phobius"/>
    </source>
</evidence>
<comment type="caution">
    <text evidence="2">The sequence shown here is derived from an EMBL/GenBank/DDBJ whole genome shotgun (WGS) entry which is preliminary data.</text>
</comment>
<proteinExistence type="predicted"/>
<evidence type="ECO:0000313" key="3">
    <source>
        <dbReference type="EMBL" id="NHK29325.1"/>
    </source>
</evidence>
<keyword evidence="5" id="KW-1185">Reference proteome</keyword>
<dbReference type="AlphaFoldDB" id="A0A8J3A5M4"/>
<name>A0A8J3A5M4_9PROT</name>
<feature type="transmembrane region" description="Helical" evidence="1">
    <location>
        <begin position="61"/>
        <end position="86"/>
    </location>
</feature>
<sequence length="172" mass="18627">MKAAALKILTTLRVADSGMLVYIARTLPVLTLPVFLYTAALQIVRGGSFSGLPDMDQAIDYYLLFQSLIFSPVFTTLLFGAGVWVLRRIGVSDAGIVGVSVAVWVLISGLVTHVLWLAADVWLYFVITVVMLTWLRKAGWRKAITVAIMLLCLHSAAMIAGNTALASISDIL</sequence>
<reference evidence="3 5" key="2">
    <citation type="submission" date="2020-02" db="EMBL/GenBank/DDBJ databases">
        <title>Genome sequence of Parvularcula flava strain NH6-79.</title>
        <authorList>
            <person name="Abdul Karim M.H."/>
            <person name="Lam M.Q."/>
            <person name="Chen S.J."/>
            <person name="Yahya A."/>
            <person name="Shahir S."/>
            <person name="Shamsir M.S."/>
            <person name="Chong C.S."/>
        </authorList>
    </citation>
    <scope>NUCLEOTIDE SEQUENCE [LARGE SCALE GENOMIC DNA]</scope>
    <source>
        <strain evidence="3 5">NH6-79</strain>
    </source>
</reference>